<dbReference type="AlphaFoldDB" id="A0A318XPQ3"/>
<feature type="transmembrane region" description="Helical" evidence="1">
    <location>
        <begin position="5"/>
        <end position="26"/>
    </location>
</feature>
<gene>
    <name evidence="2" type="ORF">LY28_00961</name>
</gene>
<sequence length="52" mass="5606">MKQIIITVIMLAIALILIIGVIVPIFEHAGNAGYTAVFRGGTVISRISQILR</sequence>
<accession>A0A318XPQ3</accession>
<keyword evidence="3" id="KW-1185">Reference proteome</keyword>
<dbReference type="RefSeq" id="WP_165835495.1">
    <property type="nucleotide sequence ID" value="NZ_QKMR01000004.1"/>
</dbReference>
<keyword evidence="1" id="KW-0472">Membrane</keyword>
<organism evidence="2 3">
    <name type="scientific">Ruminiclostridium sufflavum DSM 19573</name>
    <dbReference type="NCBI Taxonomy" id="1121337"/>
    <lineage>
        <taxon>Bacteria</taxon>
        <taxon>Bacillati</taxon>
        <taxon>Bacillota</taxon>
        <taxon>Clostridia</taxon>
        <taxon>Eubacteriales</taxon>
        <taxon>Oscillospiraceae</taxon>
        <taxon>Ruminiclostridium</taxon>
    </lineage>
</organism>
<dbReference type="Proteomes" id="UP000248132">
    <property type="component" value="Unassembled WGS sequence"/>
</dbReference>
<evidence type="ECO:0000313" key="3">
    <source>
        <dbReference type="Proteomes" id="UP000248132"/>
    </source>
</evidence>
<evidence type="ECO:0000313" key="2">
    <source>
        <dbReference type="EMBL" id="PYG89138.1"/>
    </source>
</evidence>
<keyword evidence="1" id="KW-1133">Transmembrane helix</keyword>
<dbReference type="EMBL" id="QKMR01000004">
    <property type="protein sequence ID" value="PYG89138.1"/>
    <property type="molecule type" value="Genomic_DNA"/>
</dbReference>
<reference evidence="2 3" key="1">
    <citation type="submission" date="2018-06" db="EMBL/GenBank/DDBJ databases">
        <title>Genomic Encyclopedia of Type Strains, Phase I: the one thousand microbial genomes (KMG-I) project.</title>
        <authorList>
            <person name="Kyrpides N."/>
        </authorList>
    </citation>
    <scope>NUCLEOTIDE SEQUENCE [LARGE SCALE GENOMIC DNA]</scope>
    <source>
        <strain evidence="2 3">DSM 19573</strain>
    </source>
</reference>
<protein>
    <submittedName>
        <fullName evidence="2">Uncharacterized protein</fullName>
    </submittedName>
</protein>
<keyword evidence="1" id="KW-0812">Transmembrane</keyword>
<name>A0A318XPQ3_9FIRM</name>
<proteinExistence type="predicted"/>
<comment type="caution">
    <text evidence="2">The sequence shown here is derived from an EMBL/GenBank/DDBJ whole genome shotgun (WGS) entry which is preliminary data.</text>
</comment>
<evidence type="ECO:0000256" key="1">
    <source>
        <dbReference type="SAM" id="Phobius"/>
    </source>
</evidence>